<dbReference type="OrthoDB" id="4161727at2759"/>
<dbReference type="STRING" id="1042311.A0A2T3ZPC9"/>
<dbReference type="AlphaFoldDB" id="A0A2T3ZPC9"/>
<evidence type="ECO:0000313" key="2">
    <source>
        <dbReference type="EMBL" id="PTB46671.1"/>
    </source>
</evidence>
<dbReference type="PANTHER" id="PTHR38166:SF1">
    <property type="entry name" value="C2H2-TYPE DOMAIN-CONTAINING PROTEIN"/>
    <property type="match status" value="1"/>
</dbReference>
<feature type="region of interest" description="Disordered" evidence="1">
    <location>
        <begin position="149"/>
        <end position="178"/>
    </location>
</feature>
<keyword evidence="3" id="KW-1185">Reference proteome</keyword>
<reference evidence="2 3" key="1">
    <citation type="submission" date="2016-07" db="EMBL/GenBank/DDBJ databases">
        <title>Multiple horizontal gene transfer events from other fungi enriched the ability of initially mycotrophic Trichoderma (Ascomycota) to feed on dead plant biomass.</title>
        <authorList>
            <consortium name="DOE Joint Genome Institute"/>
            <person name="Aerts A."/>
            <person name="Atanasova L."/>
            <person name="Chenthamara K."/>
            <person name="Zhang J."/>
            <person name="Grujic M."/>
            <person name="Henrissat B."/>
            <person name="Kuo A."/>
            <person name="Salamov A."/>
            <person name="Lipzen A."/>
            <person name="Labutti K."/>
            <person name="Barry K."/>
            <person name="Miao Y."/>
            <person name="Rahimi M.J."/>
            <person name="Shen Q."/>
            <person name="Grigoriev I.V."/>
            <person name="Kubicek C.P."/>
            <person name="Druzhinina I.S."/>
        </authorList>
    </citation>
    <scope>NUCLEOTIDE SEQUENCE [LARGE SCALE GENOMIC DNA]</scope>
    <source>
        <strain evidence="2 3">CBS 433.97</strain>
    </source>
</reference>
<name>A0A2T3ZPC9_TRIA4</name>
<protein>
    <recommendedName>
        <fullName evidence="4">C2H2-type domain-containing protein</fullName>
    </recommendedName>
</protein>
<feature type="region of interest" description="Disordered" evidence="1">
    <location>
        <begin position="364"/>
        <end position="383"/>
    </location>
</feature>
<organism evidence="2 3">
    <name type="scientific">Trichoderma asperellum (strain ATCC 204424 / CBS 433.97 / NBRC 101777)</name>
    <dbReference type="NCBI Taxonomy" id="1042311"/>
    <lineage>
        <taxon>Eukaryota</taxon>
        <taxon>Fungi</taxon>
        <taxon>Dikarya</taxon>
        <taxon>Ascomycota</taxon>
        <taxon>Pezizomycotina</taxon>
        <taxon>Sordariomycetes</taxon>
        <taxon>Hypocreomycetidae</taxon>
        <taxon>Hypocreales</taxon>
        <taxon>Hypocreaceae</taxon>
        <taxon>Trichoderma</taxon>
    </lineage>
</organism>
<feature type="compositionally biased region" description="Basic and acidic residues" evidence="1">
    <location>
        <begin position="368"/>
        <end position="383"/>
    </location>
</feature>
<proteinExistence type="predicted"/>
<gene>
    <name evidence="2" type="ORF">M441DRAFT_22664</name>
</gene>
<evidence type="ECO:0000256" key="1">
    <source>
        <dbReference type="SAM" id="MobiDB-lite"/>
    </source>
</evidence>
<evidence type="ECO:0008006" key="4">
    <source>
        <dbReference type="Google" id="ProtNLM"/>
    </source>
</evidence>
<dbReference type="EMBL" id="KZ679256">
    <property type="protein sequence ID" value="PTB46671.1"/>
    <property type="molecule type" value="Genomic_DNA"/>
</dbReference>
<feature type="compositionally biased region" description="Polar residues" evidence="1">
    <location>
        <begin position="699"/>
        <end position="710"/>
    </location>
</feature>
<feature type="compositionally biased region" description="Basic and acidic residues" evidence="1">
    <location>
        <begin position="388"/>
        <end position="399"/>
    </location>
</feature>
<evidence type="ECO:0000313" key="3">
    <source>
        <dbReference type="Proteomes" id="UP000240493"/>
    </source>
</evidence>
<accession>A0A2T3ZPC9</accession>
<feature type="region of interest" description="Disordered" evidence="1">
    <location>
        <begin position="694"/>
        <end position="716"/>
    </location>
</feature>
<dbReference type="PANTHER" id="PTHR38166">
    <property type="entry name" value="C2H2-TYPE DOMAIN-CONTAINING PROTEIN-RELATED"/>
    <property type="match status" value="1"/>
</dbReference>
<dbReference type="Proteomes" id="UP000240493">
    <property type="component" value="Unassembled WGS sequence"/>
</dbReference>
<feature type="region of interest" description="Disordered" evidence="1">
    <location>
        <begin position="388"/>
        <end position="435"/>
    </location>
</feature>
<feature type="region of interest" description="Disordered" evidence="1">
    <location>
        <begin position="201"/>
        <end position="225"/>
    </location>
</feature>
<sequence length="716" mass="81815">MQRYLAQTPQDDAGTYARLVRVREYPFEDRGYASIIIHCILAQEKIAQLEKPLIEEANASLDCPQLTTCCPFIASSKLSWAYHIHFGHLKLEFHPHHIKSSETLYANEKWQHQKSISCSAPGCSMTFFGVDALYQWLDHISVHMEQLATPRDPQATSKAAKGSVKPLQLPNDSDTRITHEYEPNGQLILQESLCELLQRSSLEDDPTSTDQPESRRTFSPTSPTAISDYAQTAEGNLIVNSGMNNHYSNQNYLESQLLPRRLARDVAYSFNNHPQMEQQEQEHHSNISDYSSISSFSSFEEIFSLKNSSNNDTNSVSILIRGDDEEAVLYNAEAEQVSRSDLVNEFARFTMSWFIAWTANRRNNMDSNSHDQEIQAYERQKSGRCECGNRRKRTRENGHGGRNKKQQKRDDSDEEDDHDDNKRNIPSIAKSIPNKDPKDLACPFFQRDQSSFGHGRWKLCAHGSWKNYHRVREHVYRKHILPEYHCDRCFEDLRDAQTLLQHQSPLQCEQTALLYATADRISQLKMPMKRGIEECEKWENMYRILFPRDTHIPSPFKEQPFYITEEMRVLAAEIERICNSSFSDPRAQMEQIRGIAEQTIRNNATSTDIGAPGYVGTPNVPSTHESIMEYRGLSGLVMGDLLAEDLIPALGGQDNPASHTLESPNNMDTYFLGNYFQVGDAPYAEQLFFARDTSDDQDISQTGGTPNGTDEPSLWR</sequence>